<dbReference type="InterPro" id="IPR002068">
    <property type="entry name" value="A-crystallin/Hsp20_dom"/>
</dbReference>
<dbReference type="AlphaFoldDB" id="A0A7C2XHX7"/>
<dbReference type="PROSITE" id="PS01031">
    <property type="entry name" value="SHSP"/>
    <property type="match status" value="1"/>
</dbReference>
<dbReference type="EMBL" id="DSDS01000187">
    <property type="protein sequence ID" value="HET98670.1"/>
    <property type="molecule type" value="Genomic_DNA"/>
</dbReference>
<organism evidence="5">
    <name type="scientific">Desulfurivibrio alkaliphilus</name>
    <dbReference type="NCBI Taxonomy" id="427923"/>
    <lineage>
        <taxon>Bacteria</taxon>
        <taxon>Pseudomonadati</taxon>
        <taxon>Thermodesulfobacteriota</taxon>
        <taxon>Desulfobulbia</taxon>
        <taxon>Desulfobulbales</taxon>
        <taxon>Desulfobulbaceae</taxon>
        <taxon>Desulfurivibrio</taxon>
    </lineage>
</organism>
<accession>A0A7C2XHX7</accession>
<dbReference type="InterPro" id="IPR031107">
    <property type="entry name" value="Small_HSP"/>
</dbReference>
<dbReference type="Gene3D" id="2.60.40.790">
    <property type="match status" value="1"/>
</dbReference>
<dbReference type="PANTHER" id="PTHR11527">
    <property type="entry name" value="HEAT-SHOCK PROTEIN 20 FAMILY MEMBER"/>
    <property type="match status" value="1"/>
</dbReference>
<reference evidence="5" key="1">
    <citation type="journal article" date="2020" name="mSystems">
        <title>Genome- and Community-Level Interaction Insights into Carbon Utilization and Element Cycling Functions of Hydrothermarchaeota in Hydrothermal Sediment.</title>
        <authorList>
            <person name="Zhou Z."/>
            <person name="Liu Y."/>
            <person name="Xu W."/>
            <person name="Pan J."/>
            <person name="Luo Z.H."/>
            <person name="Li M."/>
        </authorList>
    </citation>
    <scope>NUCLEOTIDE SEQUENCE [LARGE SCALE GENOMIC DNA]</scope>
    <source>
        <strain evidence="5">SpSt-1224</strain>
    </source>
</reference>
<dbReference type="Proteomes" id="UP000885986">
    <property type="component" value="Unassembled WGS sequence"/>
</dbReference>
<evidence type="ECO:0000256" key="1">
    <source>
        <dbReference type="PROSITE-ProRule" id="PRU00285"/>
    </source>
</evidence>
<dbReference type="SUPFAM" id="SSF49764">
    <property type="entry name" value="HSP20-like chaperones"/>
    <property type="match status" value="1"/>
</dbReference>
<protein>
    <submittedName>
        <fullName evidence="5">Hsp20/alpha crystallin family protein</fullName>
    </submittedName>
</protein>
<feature type="domain" description="SHSP" evidence="4">
    <location>
        <begin position="69"/>
        <end position="183"/>
    </location>
</feature>
<dbReference type="CDD" id="cd06464">
    <property type="entry name" value="ACD_sHsps-like"/>
    <property type="match status" value="1"/>
</dbReference>
<evidence type="ECO:0000256" key="2">
    <source>
        <dbReference type="RuleBase" id="RU003616"/>
    </source>
</evidence>
<evidence type="ECO:0000256" key="3">
    <source>
        <dbReference type="SAM" id="MobiDB-lite"/>
    </source>
</evidence>
<name>A0A7C2XHX7_9BACT</name>
<dbReference type="Pfam" id="PF00011">
    <property type="entry name" value="HSP20"/>
    <property type="match status" value="1"/>
</dbReference>
<gene>
    <name evidence="5" type="ORF">ENN98_08330</name>
</gene>
<proteinExistence type="inferred from homology"/>
<sequence>MDIKKLVPWNWLQKEEEGGGSVLPAKSGTGERGGESHPLLRLHREMDRLFADAFRGFPGRFGGGNFAQVWSGLLKPQVDIGADDKNYTISIEVPGVDEKDVTIEISEDTLVVSGEKKQEKEDREKDFYRMERSYGSFRRVLCLPEDVDRDGIKAAFKKGVLTISMPRKAPARKAARRIEVKSDKK</sequence>
<comment type="similarity">
    <text evidence="1 2">Belongs to the small heat shock protein (HSP20) family.</text>
</comment>
<feature type="region of interest" description="Disordered" evidence="3">
    <location>
        <begin position="17"/>
        <end position="36"/>
    </location>
</feature>
<comment type="caution">
    <text evidence="5">The sequence shown here is derived from an EMBL/GenBank/DDBJ whole genome shotgun (WGS) entry which is preliminary data.</text>
</comment>
<evidence type="ECO:0000313" key="5">
    <source>
        <dbReference type="EMBL" id="HET98670.1"/>
    </source>
</evidence>
<evidence type="ECO:0000259" key="4">
    <source>
        <dbReference type="PROSITE" id="PS01031"/>
    </source>
</evidence>
<dbReference type="InterPro" id="IPR008978">
    <property type="entry name" value="HSP20-like_chaperone"/>
</dbReference>